<dbReference type="AlphaFoldDB" id="A0A5N7B8D3"/>
<feature type="domain" description="DUF7703" evidence="2">
    <location>
        <begin position="21"/>
        <end position="254"/>
    </location>
</feature>
<feature type="transmembrane region" description="Helical" evidence="1">
    <location>
        <begin position="165"/>
        <end position="187"/>
    </location>
</feature>
<feature type="transmembrane region" description="Helical" evidence="1">
    <location>
        <begin position="25"/>
        <end position="46"/>
    </location>
</feature>
<keyword evidence="1" id="KW-1133">Transmembrane helix</keyword>
<keyword evidence="4" id="KW-1185">Reference proteome</keyword>
<dbReference type="EMBL" id="ML736214">
    <property type="protein sequence ID" value="KAE8377998.1"/>
    <property type="molecule type" value="Genomic_DNA"/>
</dbReference>
<accession>A0A5N7B8D3</accession>
<feature type="transmembrane region" description="Helical" evidence="1">
    <location>
        <begin position="123"/>
        <end position="145"/>
    </location>
</feature>
<evidence type="ECO:0000256" key="1">
    <source>
        <dbReference type="SAM" id="Phobius"/>
    </source>
</evidence>
<evidence type="ECO:0000313" key="3">
    <source>
        <dbReference type="EMBL" id="KAE8377998.1"/>
    </source>
</evidence>
<evidence type="ECO:0000313" key="4">
    <source>
        <dbReference type="Proteomes" id="UP000326198"/>
    </source>
</evidence>
<dbReference type="Proteomes" id="UP000326198">
    <property type="component" value="Unassembled WGS sequence"/>
</dbReference>
<name>A0A5N7B8D3_9EURO</name>
<proteinExistence type="predicted"/>
<keyword evidence="1" id="KW-0812">Transmembrane</keyword>
<dbReference type="Pfam" id="PF24802">
    <property type="entry name" value="DUF7703"/>
    <property type="match status" value="1"/>
</dbReference>
<dbReference type="PANTHER" id="PTHR37013:SF5">
    <property type="entry name" value="INTEGRAL MEMBRANE PROTEIN"/>
    <property type="match status" value="1"/>
</dbReference>
<keyword evidence="1" id="KW-0472">Membrane</keyword>
<feature type="transmembrane region" description="Helical" evidence="1">
    <location>
        <begin position="199"/>
        <end position="221"/>
    </location>
</feature>
<reference evidence="3 4" key="1">
    <citation type="submission" date="2019-04" db="EMBL/GenBank/DDBJ databases">
        <title>Friends and foes A comparative genomics studyof 23 Aspergillus species from section Flavi.</title>
        <authorList>
            <consortium name="DOE Joint Genome Institute"/>
            <person name="Kjaerbolling I."/>
            <person name="Vesth T."/>
            <person name="Frisvad J.C."/>
            <person name="Nybo J.L."/>
            <person name="Theobald S."/>
            <person name="Kildgaard S."/>
            <person name="Isbrandt T."/>
            <person name="Kuo A."/>
            <person name="Sato A."/>
            <person name="Lyhne E.K."/>
            <person name="Kogle M.E."/>
            <person name="Wiebenga A."/>
            <person name="Kun R.S."/>
            <person name="Lubbers R.J."/>
            <person name="Makela M.R."/>
            <person name="Barry K."/>
            <person name="Chovatia M."/>
            <person name="Clum A."/>
            <person name="Daum C."/>
            <person name="Haridas S."/>
            <person name="He G."/>
            <person name="LaButti K."/>
            <person name="Lipzen A."/>
            <person name="Mondo S."/>
            <person name="Riley R."/>
            <person name="Salamov A."/>
            <person name="Simmons B.A."/>
            <person name="Magnuson J.K."/>
            <person name="Henrissat B."/>
            <person name="Mortensen U.H."/>
            <person name="Larsen T.O."/>
            <person name="Devries R.P."/>
            <person name="Grigoriev I.V."/>
            <person name="Machida M."/>
            <person name="Baker S.E."/>
            <person name="Andersen M.R."/>
        </authorList>
    </citation>
    <scope>NUCLEOTIDE SEQUENCE [LARGE SCALE GENOMIC DNA]</scope>
    <source>
        <strain evidence="3 4">IBT 29228</strain>
    </source>
</reference>
<dbReference type="PANTHER" id="PTHR37013">
    <property type="entry name" value="INTEGRAL MEMBRANE PROTEIN (AFU_ORTHOLOGUE AFUA_1G05950)-RELATED"/>
    <property type="match status" value="1"/>
</dbReference>
<gene>
    <name evidence="3" type="ORF">BDV26DRAFT_292600</name>
</gene>
<protein>
    <recommendedName>
        <fullName evidence="2">DUF7703 domain-containing protein</fullName>
    </recommendedName>
</protein>
<feature type="transmembrane region" description="Helical" evidence="1">
    <location>
        <begin position="55"/>
        <end position="74"/>
    </location>
</feature>
<dbReference type="OrthoDB" id="4506617at2759"/>
<evidence type="ECO:0000259" key="2">
    <source>
        <dbReference type="Pfam" id="PF24802"/>
    </source>
</evidence>
<organism evidence="3 4">
    <name type="scientific">Aspergillus bertholletiae</name>
    <dbReference type="NCBI Taxonomy" id="1226010"/>
    <lineage>
        <taxon>Eukaryota</taxon>
        <taxon>Fungi</taxon>
        <taxon>Dikarya</taxon>
        <taxon>Ascomycota</taxon>
        <taxon>Pezizomycotina</taxon>
        <taxon>Eurotiomycetes</taxon>
        <taxon>Eurotiomycetidae</taxon>
        <taxon>Eurotiales</taxon>
        <taxon>Aspergillaceae</taxon>
        <taxon>Aspergillus</taxon>
        <taxon>Aspergillus subgen. Circumdati</taxon>
    </lineage>
</organism>
<feature type="transmembrane region" description="Helical" evidence="1">
    <location>
        <begin position="86"/>
        <end position="111"/>
    </location>
</feature>
<dbReference type="InterPro" id="IPR056120">
    <property type="entry name" value="DUF7703"/>
</dbReference>
<sequence>MSDSANHPTARLADGFNKQGQSVQIVTLVFTSLSLYNGMELVAIIWSSFEHYRSVYFWALFLSNTLGVIPYSIGAVLDVYGIGPQWLMLTIQLMGFYFMVPGQSVVLYSRLHLVLQNGKLLRAFRFLITMGTLLFLVPISISYYGSVYLQHPWDHAYGIIERLQLIYFCVQEGLLSGAFIVETVRLIRLNPIQDRRRKGVLYELVVVNLVIIFLDVVLLLLEFLGFYFLQVILKGMVYSLKLKLEFAVLGRLTSTICAPRPSLSWSTIQRSTHKAGDIIHDPAY</sequence>